<dbReference type="RefSeq" id="WP_129401683.1">
    <property type="nucleotide sequence ID" value="NZ_SDWT01000002.1"/>
</dbReference>
<dbReference type="AlphaFoldDB" id="A0A4Q2RTB0"/>
<dbReference type="GO" id="GO:0008237">
    <property type="term" value="F:metallopeptidase activity"/>
    <property type="evidence" value="ECO:0007669"/>
    <property type="project" value="InterPro"/>
</dbReference>
<dbReference type="Pfam" id="PF13688">
    <property type="entry name" value="Reprolysin_5"/>
    <property type="match status" value="1"/>
</dbReference>
<reference evidence="3 4" key="1">
    <citation type="submission" date="2019-01" db="EMBL/GenBank/DDBJ databases">
        <title>Novel species of Nocardioides.</title>
        <authorList>
            <person name="Liu Q."/>
            <person name="Xin Y.-H."/>
        </authorList>
    </citation>
    <scope>NUCLEOTIDE SEQUENCE [LARGE SCALE GENOMIC DNA]</scope>
    <source>
        <strain evidence="3 4">CGMCC 4.6882</strain>
    </source>
</reference>
<feature type="chain" id="PRO_5020970623" evidence="2">
    <location>
        <begin position="39"/>
        <end position="605"/>
    </location>
</feature>
<feature type="region of interest" description="Disordered" evidence="1">
    <location>
        <begin position="474"/>
        <end position="523"/>
    </location>
</feature>
<dbReference type="EMBL" id="SDWT01000002">
    <property type="protein sequence ID" value="RYB92018.1"/>
    <property type="molecule type" value="Genomic_DNA"/>
</dbReference>
<dbReference type="InterPro" id="IPR024079">
    <property type="entry name" value="MetalloPept_cat_dom_sf"/>
</dbReference>
<organism evidence="3 4">
    <name type="scientific">Nocardioides oleivorans</name>
    <dbReference type="NCBI Taxonomy" id="273676"/>
    <lineage>
        <taxon>Bacteria</taxon>
        <taxon>Bacillati</taxon>
        <taxon>Actinomycetota</taxon>
        <taxon>Actinomycetes</taxon>
        <taxon>Propionibacteriales</taxon>
        <taxon>Nocardioidaceae</taxon>
        <taxon>Nocardioides</taxon>
    </lineage>
</organism>
<keyword evidence="4" id="KW-1185">Reference proteome</keyword>
<feature type="signal peptide" evidence="2">
    <location>
        <begin position="1"/>
        <end position="38"/>
    </location>
</feature>
<dbReference type="OrthoDB" id="954626at2"/>
<comment type="caution">
    <text evidence="3">The sequence shown here is derived from an EMBL/GenBank/DDBJ whole genome shotgun (WGS) entry which is preliminary data.</text>
</comment>
<feature type="compositionally biased region" description="Low complexity" evidence="1">
    <location>
        <begin position="475"/>
        <end position="516"/>
    </location>
</feature>
<evidence type="ECO:0000313" key="3">
    <source>
        <dbReference type="EMBL" id="RYB92018.1"/>
    </source>
</evidence>
<sequence length="605" mass="63334">MSVWSPRRPALVVRAVLAAALGFSALAAATTFAPQANAASVSDPLCLQSPMAAPERLDVALANGVSAALIRTLNNLTGTQLEHFSEDETTWVDRCGRLYVADEGAPAARQDTPAQLASSQVPGDVFDLSSRPQSSRTIYLDFDGATYSGTKWKNGAEIVSAPFSIDDDATTFNAEERAQVFLAWKVVAEDYAAFDVNVTTRKPDASALTRTSSADTTYGMPIVITPTNSVGDSCACGGLSYVGMFGTVNGTGYQPSWAFTYGSGTNGYNIGQVVAHEIGHSFGLSHDGTSDSSYYSGAKGWAPIMGSSYNQRASHWSKGEYAGANNTEDDIAIIAKTAPLLADDHGDDKVGATQISVGSTTSGIIGSRSDVDAFTFTASGTTTLSVAGPAGISDLDAQITVQNAVGLTIATLNTVGDVATDDTMSATWTADLPSTPASYTVLVDGVGFGNAQEAGRYSDYGSIGSYQVSLYAGRPTVPTSDPATDPTTDPTSTATTTSTPGTQTSSTQTSGSTPTTARSTQDISFVTRSLPRARVGKKYRAEIRFEGPVTDASVDYHLPAGLKWRVLADRVVITGKVKTRATSTFNVDLDGDDSSTRMKFRLVAR</sequence>
<gene>
    <name evidence="3" type="ORF">EUA93_18110</name>
</gene>
<dbReference type="Gene3D" id="2.60.120.380">
    <property type="match status" value="1"/>
</dbReference>
<dbReference type="SUPFAM" id="SSF55486">
    <property type="entry name" value="Metalloproteases ('zincins'), catalytic domain"/>
    <property type="match status" value="1"/>
</dbReference>
<dbReference type="Proteomes" id="UP000294071">
    <property type="component" value="Unassembled WGS sequence"/>
</dbReference>
<keyword evidence="2" id="KW-0732">Signal</keyword>
<dbReference type="Gene3D" id="3.40.390.10">
    <property type="entry name" value="Collagenase (Catalytic Domain)"/>
    <property type="match status" value="1"/>
</dbReference>
<evidence type="ECO:0000313" key="4">
    <source>
        <dbReference type="Proteomes" id="UP000294071"/>
    </source>
</evidence>
<evidence type="ECO:0000256" key="2">
    <source>
        <dbReference type="SAM" id="SignalP"/>
    </source>
</evidence>
<evidence type="ECO:0000256" key="1">
    <source>
        <dbReference type="SAM" id="MobiDB-lite"/>
    </source>
</evidence>
<proteinExistence type="predicted"/>
<name>A0A4Q2RTB0_9ACTN</name>
<protein>
    <submittedName>
        <fullName evidence="3">Uncharacterized protein</fullName>
    </submittedName>
</protein>
<accession>A0A4Q2RTB0</accession>